<dbReference type="InterPro" id="IPR036397">
    <property type="entry name" value="RNaseH_sf"/>
</dbReference>
<dbReference type="GO" id="GO:0003676">
    <property type="term" value="F:nucleic acid binding"/>
    <property type="evidence" value="ECO:0007669"/>
    <property type="project" value="InterPro"/>
</dbReference>
<name>A0AA38KWI2_TAXCH</name>
<dbReference type="InterPro" id="IPR012337">
    <property type="entry name" value="RNaseH-like_sf"/>
</dbReference>
<feature type="domain" description="RNase H type-1" evidence="1">
    <location>
        <begin position="38"/>
        <end position="116"/>
    </location>
</feature>
<comment type="caution">
    <text evidence="2">The sequence shown here is derived from an EMBL/GenBank/DDBJ whole genome shotgun (WGS) entry which is preliminary data.</text>
</comment>
<dbReference type="GO" id="GO:0004523">
    <property type="term" value="F:RNA-DNA hybrid ribonuclease activity"/>
    <property type="evidence" value="ECO:0007669"/>
    <property type="project" value="InterPro"/>
</dbReference>
<evidence type="ECO:0000313" key="2">
    <source>
        <dbReference type="EMBL" id="KAH9309351.1"/>
    </source>
</evidence>
<accession>A0AA38KWI2</accession>
<evidence type="ECO:0000313" key="3">
    <source>
        <dbReference type="Proteomes" id="UP000824469"/>
    </source>
</evidence>
<reference evidence="2 3" key="1">
    <citation type="journal article" date="2021" name="Nat. Plants">
        <title>The Taxus genome provides insights into paclitaxel biosynthesis.</title>
        <authorList>
            <person name="Xiong X."/>
            <person name="Gou J."/>
            <person name="Liao Q."/>
            <person name="Li Y."/>
            <person name="Zhou Q."/>
            <person name="Bi G."/>
            <person name="Li C."/>
            <person name="Du R."/>
            <person name="Wang X."/>
            <person name="Sun T."/>
            <person name="Guo L."/>
            <person name="Liang H."/>
            <person name="Lu P."/>
            <person name="Wu Y."/>
            <person name="Zhang Z."/>
            <person name="Ro D.K."/>
            <person name="Shang Y."/>
            <person name="Huang S."/>
            <person name="Yan J."/>
        </authorList>
    </citation>
    <scope>NUCLEOTIDE SEQUENCE [LARGE SCALE GENOMIC DNA]</scope>
    <source>
        <strain evidence="2">Ta-2019</strain>
    </source>
</reference>
<keyword evidence="3" id="KW-1185">Reference proteome</keyword>
<feature type="non-terminal residue" evidence="2">
    <location>
        <position position="1"/>
    </location>
</feature>
<dbReference type="AlphaFoldDB" id="A0AA38KWI2"/>
<dbReference type="SUPFAM" id="SSF53098">
    <property type="entry name" value="Ribonuclease H-like"/>
    <property type="match status" value="1"/>
</dbReference>
<gene>
    <name evidence="2" type="ORF">KI387_037262</name>
</gene>
<protein>
    <recommendedName>
        <fullName evidence="1">RNase H type-1 domain-containing protein</fullName>
    </recommendedName>
</protein>
<feature type="non-terminal residue" evidence="2">
    <location>
        <position position="116"/>
    </location>
</feature>
<dbReference type="PROSITE" id="PS50879">
    <property type="entry name" value="RNASE_H_1"/>
    <property type="match status" value="1"/>
</dbReference>
<evidence type="ECO:0000259" key="1">
    <source>
        <dbReference type="PROSITE" id="PS50879"/>
    </source>
</evidence>
<dbReference type="Gene3D" id="3.30.420.10">
    <property type="entry name" value="Ribonuclease H-like superfamily/Ribonuclease H"/>
    <property type="match status" value="1"/>
</dbReference>
<dbReference type="PANTHER" id="PTHR48475:SF1">
    <property type="entry name" value="RNASE H TYPE-1 DOMAIN-CONTAINING PROTEIN"/>
    <property type="match status" value="1"/>
</dbReference>
<dbReference type="Pfam" id="PF13456">
    <property type="entry name" value="RVT_3"/>
    <property type="match status" value="1"/>
</dbReference>
<dbReference type="PANTHER" id="PTHR48475">
    <property type="entry name" value="RIBONUCLEASE H"/>
    <property type="match status" value="1"/>
</dbReference>
<dbReference type="EMBL" id="JAHRHJ020000007">
    <property type="protein sequence ID" value="KAH9309351.1"/>
    <property type="molecule type" value="Genomic_DNA"/>
</dbReference>
<dbReference type="Proteomes" id="UP000824469">
    <property type="component" value="Unassembled WGS sequence"/>
</dbReference>
<organism evidence="2 3">
    <name type="scientific">Taxus chinensis</name>
    <name type="common">Chinese yew</name>
    <name type="synonym">Taxus wallichiana var. chinensis</name>
    <dbReference type="NCBI Taxonomy" id="29808"/>
    <lineage>
        <taxon>Eukaryota</taxon>
        <taxon>Viridiplantae</taxon>
        <taxon>Streptophyta</taxon>
        <taxon>Embryophyta</taxon>
        <taxon>Tracheophyta</taxon>
        <taxon>Spermatophyta</taxon>
        <taxon>Pinopsida</taxon>
        <taxon>Pinidae</taxon>
        <taxon>Conifers II</taxon>
        <taxon>Cupressales</taxon>
        <taxon>Taxaceae</taxon>
        <taxon>Taxus</taxon>
    </lineage>
</organism>
<sequence length="116" mass="12887">PNNASYEVLYTSVDADNFVGFADGKEHKIEECKCLEQAGSPWTLLFDGACSKFGNGVGVVLISPSQEEFVFSFKLNFECTNNIVEYEALLLGLRIAWKYGVKDIIVKGDLELIVKQ</sequence>
<proteinExistence type="predicted"/>
<dbReference type="InterPro" id="IPR002156">
    <property type="entry name" value="RNaseH_domain"/>
</dbReference>